<organism evidence="2 3">
    <name type="scientific">Sphaerisporangium rufum</name>
    <dbReference type="NCBI Taxonomy" id="1381558"/>
    <lineage>
        <taxon>Bacteria</taxon>
        <taxon>Bacillati</taxon>
        <taxon>Actinomycetota</taxon>
        <taxon>Actinomycetes</taxon>
        <taxon>Streptosporangiales</taxon>
        <taxon>Streptosporangiaceae</taxon>
        <taxon>Sphaerisporangium</taxon>
    </lineage>
</organism>
<keyword evidence="1" id="KW-1133">Transmembrane helix</keyword>
<accession>A0A919V0Y8</accession>
<evidence type="ECO:0000256" key="1">
    <source>
        <dbReference type="SAM" id="Phobius"/>
    </source>
</evidence>
<keyword evidence="1" id="KW-0472">Membrane</keyword>
<sequence>MARESEPMGDPRKWVKTGSLWLAAMLLAAGGPLLLAWLAISREPKQWHWNDWVNQFTQIAAGVIFFALASLFGRKSEKRSEALANAELITSMGILSTSSARAYAGNDAQAIRIAADARAALQHYPRARYEEQCRLISKIVDSYSDLVFGTFSRADGLPRSIWAGLLAGAVDVIADAQQLADRTGRRHHSRKRQLVDMVEHVRFAIDMGGELREADEVVTRTPTGTSPPRDLEEVWRKEYGGSSESLSRVSRLEVLYRRELTVAHNWNVLKENAEKLKCSAALHDIWDTDDWFSPWFVRRLGNGLLEAVNVVGHSLANEPARFDRIPDTPQVPVHPIPLKHSEIPRGMRDTTIANHCRVLETAAANTICVLTYRVKCFDRIPRRIVLDGNHRLAAARRLAASPGARLQPIRVLEFLIDEHERLDLMMPPPEDFKYWKWHGFTPDVQVVRSFGRPITPESGPWHTPPNEPH</sequence>
<protein>
    <submittedName>
        <fullName evidence="2">Uncharacterized protein</fullName>
    </submittedName>
</protein>
<evidence type="ECO:0000313" key="3">
    <source>
        <dbReference type="Proteomes" id="UP000655287"/>
    </source>
</evidence>
<feature type="transmembrane region" description="Helical" evidence="1">
    <location>
        <begin position="20"/>
        <end position="40"/>
    </location>
</feature>
<dbReference type="AlphaFoldDB" id="A0A919V0Y8"/>
<feature type="transmembrane region" description="Helical" evidence="1">
    <location>
        <begin position="52"/>
        <end position="72"/>
    </location>
</feature>
<gene>
    <name evidence="2" type="ORF">Sru01_41810</name>
</gene>
<keyword evidence="3" id="KW-1185">Reference proteome</keyword>
<reference evidence="2" key="1">
    <citation type="submission" date="2021-01" db="EMBL/GenBank/DDBJ databases">
        <title>Whole genome shotgun sequence of Sphaerisporangium rufum NBRC 109079.</title>
        <authorList>
            <person name="Komaki H."/>
            <person name="Tamura T."/>
        </authorList>
    </citation>
    <scope>NUCLEOTIDE SEQUENCE</scope>
    <source>
        <strain evidence="2">NBRC 109079</strain>
    </source>
</reference>
<name>A0A919V0Y8_9ACTN</name>
<comment type="caution">
    <text evidence="2">The sequence shown here is derived from an EMBL/GenBank/DDBJ whole genome shotgun (WGS) entry which is preliminary data.</text>
</comment>
<dbReference type="EMBL" id="BOOU01000055">
    <property type="protein sequence ID" value="GII79199.1"/>
    <property type="molecule type" value="Genomic_DNA"/>
</dbReference>
<keyword evidence="1" id="KW-0812">Transmembrane</keyword>
<proteinExistence type="predicted"/>
<dbReference type="Proteomes" id="UP000655287">
    <property type="component" value="Unassembled WGS sequence"/>
</dbReference>
<evidence type="ECO:0000313" key="2">
    <source>
        <dbReference type="EMBL" id="GII79199.1"/>
    </source>
</evidence>